<comment type="caution">
    <text evidence="1">The sequence shown here is derived from an EMBL/GenBank/DDBJ whole genome shotgun (WGS) entry which is preliminary data.</text>
</comment>
<name>A0ACC0UUX4_9HYPO</name>
<evidence type="ECO:0000313" key="2">
    <source>
        <dbReference type="Proteomes" id="UP001163324"/>
    </source>
</evidence>
<keyword evidence="2" id="KW-1185">Reference proteome</keyword>
<dbReference type="Proteomes" id="UP001163324">
    <property type="component" value="Chromosome 7"/>
</dbReference>
<reference evidence="1" key="1">
    <citation type="submission" date="2022-10" db="EMBL/GenBank/DDBJ databases">
        <title>Complete Genome of Trichothecium roseum strain YXFP-22015, a Plant Pathogen Isolated from Citrus.</title>
        <authorList>
            <person name="Wang Y."/>
            <person name="Zhu L."/>
        </authorList>
    </citation>
    <scope>NUCLEOTIDE SEQUENCE</scope>
    <source>
        <strain evidence="1">YXFP-22015</strain>
    </source>
</reference>
<evidence type="ECO:0000313" key="1">
    <source>
        <dbReference type="EMBL" id="KAI9897920.1"/>
    </source>
</evidence>
<gene>
    <name evidence="1" type="ORF">N3K66_007776</name>
</gene>
<sequence length="439" mass="48820">MRYHDGLCRSEKTLGLITLAASLSMLGARDADGQLAGKGLQAYGMAVQEMTVALGDPRRSVGDGLLASARLMRLFEILFGQNSANPAQEASSPQVDGYFAHTDGEMALFMKRGRSVIDTEVSRQLYADGRLVSFILGTTRRQRSLFSRPEWTSIPWDDLAKTPHDKLLDAMIHLPGLLEDLDTISAHADPPDPQRQTLATERFLYRSRQVEQQLLRWKKNMGHQLDKFDFTKVGCDSNMPTAELDRDFALIHLSCLFWGACLLLYSAMEQAQDLLPTGPAAEETGPDDDDADADNDTTSSRQRSRSSSHEEHERSPSIHASRIAHCIGQMFQPRAGNYGAMAALFPLGITLRHLRPGAPAAAPPTAEPRARSQEWRMLKELFSRPFMGTYVGRFLSNLRRQDANPVALHGTRGGGPMERGAMGMEERARRWWNAHAESM</sequence>
<dbReference type="EMBL" id="CM047946">
    <property type="protein sequence ID" value="KAI9897920.1"/>
    <property type="molecule type" value="Genomic_DNA"/>
</dbReference>
<accession>A0ACC0UUX4</accession>
<organism evidence="1 2">
    <name type="scientific">Trichothecium roseum</name>
    <dbReference type="NCBI Taxonomy" id="47278"/>
    <lineage>
        <taxon>Eukaryota</taxon>
        <taxon>Fungi</taxon>
        <taxon>Dikarya</taxon>
        <taxon>Ascomycota</taxon>
        <taxon>Pezizomycotina</taxon>
        <taxon>Sordariomycetes</taxon>
        <taxon>Hypocreomycetidae</taxon>
        <taxon>Hypocreales</taxon>
        <taxon>Hypocreales incertae sedis</taxon>
        <taxon>Trichothecium</taxon>
    </lineage>
</organism>
<proteinExistence type="predicted"/>
<protein>
    <submittedName>
        <fullName evidence="1">Uncharacterized protein</fullName>
    </submittedName>
</protein>